<accession>A0A949JXP8</accession>
<dbReference type="Gene3D" id="3.20.20.80">
    <property type="entry name" value="Glycosidases"/>
    <property type="match status" value="1"/>
</dbReference>
<feature type="domain" description="Beta-galactosidase galactose-binding" evidence="7">
    <location>
        <begin position="498"/>
        <end position="556"/>
    </location>
</feature>
<proteinExistence type="inferred from homology"/>
<evidence type="ECO:0000259" key="6">
    <source>
        <dbReference type="Pfam" id="PF21317"/>
    </source>
</evidence>
<evidence type="ECO:0000313" key="8">
    <source>
        <dbReference type="EMBL" id="MBU9737108.1"/>
    </source>
</evidence>
<evidence type="ECO:0000256" key="1">
    <source>
        <dbReference type="ARBA" id="ARBA00009809"/>
    </source>
</evidence>
<dbReference type="GO" id="GO:0004565">
    <property type="term" value="F:beta-galactosidase activity"/>
    <property type="evidence" value="ECO:0007669"/>
    <property type="project" value="InterPro"/>
</dbReference>
<dbReference type="InterPro" id="IPR019801">
    <property type="entry name" value="Glyco_hydro_35_CS"/>
</dbReference>
<dbReference type="InterPro" id="IPR026283">
    <property type="entry name" value="B-gal_1-like"/>
</dbReference>
<feature type="active site" description="Nucleophile" evidence="4">
    <location>
        <position position="233"/>
    </location>
</feature>
<keyword evidence="3" id="KW-0326">Glycosidase</keyword>
<sequence>MNKFEIKDDFYLDDKRIKIISGGMHYFRILPEYWRDRLEKLKALGCNTVETYIPWNLHEKHKGAFDFSGMLDVAGYVKIAQELGLMVILRPSPYICGEWEFGGLPYWLLKEDGMKLRCMYEPYIQHLREYYKVLFEVIAPLQITKGGPVIFMQIENEYGYYGDDSAYMEFVKDLMIENGCEVPLVTADGPWGEAIEYGKAEGALPTGNFGSKGRAQFEVMRKKIGNKPLMCMEFWVGWFDYWGGEHNTGDLDGHLKDLDDLLSEGHVNIYMFEGGTNFGFMNGSNYYENLEPDVTSYDYDALLTEDGQITPKYKEFQKIIGKYQDLPEVDLSCSIKRKAYGAFEVTRTADLFHNLENLSEPVESLYPVCMEKLDQGYGYILYESNLPELKRLEKIRLWKANDRANIFLDGKPVLTLYDRELLSGHELENAVCSAGKLDILMENMGRVNFTPIMEEQRKGIDGGVQLNDRLHFGWTIYPLPLEDITNVDYSVCAKAGRPGFYECQFEVEEPADTFLDTEGWGKGVVFVNNFNIGRFWEIGPQKRLYVPAPLLKKGRNTLVIFETEGIVSDAIRFYETP</sequence>
<dbReference type="PRINTS" id="PR00742">
    <property type="entry name" value="GLHYDRLASE35"/>
</dbReference>
<comment type="caution">
    <text evidence="8">The sequence shown here is derived from an EMBL/GenBank/DDBJ whole genome shotgun (WGS) entry which is preliminary data.</text>
</comment>
<evidence type="ECO:0000259" key="7">
    <source>
        <dbReference type="Pfam" id="PF21467"/>
    </source>
</evidence>
<dbReference type="PROSITE" id="PS01182">
    <property type="entry name" value="GLYCOSYL_HYDROL_F35"/>
    <property type="match status" value="1"/>
</dbReference>
<dbReference type="PANTHER" id="PTHR23421">
    <property type="entry name" value="BETA-GALACTOSIDASE RELATED"/>
    <property type="match status" value="1"/>
</dbReference>
<evidence type="ECO:0000256" key="3">
    <source>
        <dbReference type="ARBA" id="ARBA00023295"/>
    </source>
</evidence>
<dbReference type="SUPFAM" id="SSF51445">
    <property type="entry name" value="(Trans)glycosidases"/>
    <property type="match status" value="1"/>
</dbReference>
<dbReference type="GO" id="GO:0005975">
    <property type="term" value="P:carbohydrate metabolic process"/>
    <property type="evidence" value="ECO:0007669"/>
    <property type="project" value="InterPro"/>
</dbReference>
<dbReference type="Pfam" id="PF21467">
    <property type="entry name" value="BetaGal_gal-bd"/>
    <property type="match status" value="1"/>
</dbReference>
<dbReference type="InterPro" id="IPR048912">
    <property type="entry name" value="BetaGal1-like_ABD1"/>
</dbReference>
<dbReference type="SUPFAM" id="SSF49785">
    <property type="entry name" value="Galactose-binding domain-like"/>
    <property type="match status" value="1"/>
</dbReference>
<gene>
    <name evidence="8" type="ORF">KTH89_11195</name>
</gene>
<dbReference type="Pfam" id="PF01301">
    <property type="entry name" value="Glyco_hydro_35"/>
    <property type="match status" value="1"/>
</dbReference>
<comment type="similarity">
    <text evidence="1">Belongs to the glycosyl hydrolase 35 family.</text>
</comment>
<feature type="domain" description="Beta-galactosidase 1-like first all-beta" evidence="6">
    <location>
        <begin position="367"/>
        <end position="480"/>
    </location>
</feature>
<dbReference type="AlphaFoldDB" id="A0A949JXP8"/>
<evidence type="ECO:0000256" key="2">
    <source>
        <dbReference type="ARBA" id="ARBA00022801"/>
    </source>
</evidence>
<dbReference type="Proteomes" id="UP000712157">
    <property type="component" value="Unassembled WGS sequence"/>
</dbReference>
<evidence type="ECO:0000256" key="4">
    <source>
        <dbReference type="PIRSR" id="PIRSR006336-1"/>
    </source>
</evidence>
<dbReference type="Gene3D" id="2.60.120.260">
    <property type="entry name" value="Galactose-binding domain-like"/>
    <property type="match status" value="2"/>
</dbReference>
<dbReference type="FunFam" id="3.20.20.80:FF:000115">
    <property type="entry name" value="Beta-galactosidase"/>
    <property type="match status" value="1"/>
</dbReference>
<feature type="domain" description="Glycoside hydrolase 35 catalytic" evidence="5">
    <location>
        <begin position="10"/>
        <end position="322"/>
    </location>
</feature>
<keyword evidence="9" id="KW-1185">Reference proteome</keyword>
<organism evidence="8 9">
    <name type="scientific">Diplocloster agilis</name>
    <dbReference type="NCBI Taxonomy" id="2850323"/>
    <lineage>
        <taxon>Bacteria</taxon>
        <taxon>Bacillati</taxon>
        <taxon>Bacillota</taxon>
        <taxon>Clostridia</taxon>
        <taxon>Lachnospirales</taxon>
        <taxon>Lachnospiraceae</taxon>
        <taxon>Diplocloster</taxon>
    </lineage>
</organism>
<dbReference type="RefSeq" id="WP_238721749.1">
    <property type="nucleotide sequence ID" value="NZ_JAHQCW010000016.1"/>
</dbReference>
<name>A0A949JXP8_9FIRM</name>
<feature type="active site" description="Proton donor" evidence="4">
    <location>
        <position position="157"/>
    </location>
</feature>
<evidence type="ECO:0000313" key="9">
    <source>
        <dbReference type="Proteomes" id="UP000712157"/>
    </source>
</evidence>
<dbReference type="PIRSF" id="PIRSF006336">
    <property type="entry name" value="B-gal"/>
    <property type="match status" value="1"/>
</dbReference>
<dbReference type="InterPro" id="IPR048913">
    <property type="entry name" value="BetaGal_gal-bd"/>
</dbReference>
<dbReference type="InterPro" id="IPR008979">
    <property type="entry name" value="Galactose-bd-like_sf"/>
</dbReference>
<dbReference type="InterPro" id="IPR001944">
    <property type="entry name" value="Glycoside_Hdrlase_35"/>
</dbReference>
<reference evidence="8" key="1">
    <citation type="submission" date="2021-06" db="EMBL/GenBank/DDBJ databases">
        <title>Description of novel taxa of the family Lachnospiraceae.</title>
        <authorList>
            <person name="Chaplin A.V."/>
            <person name="Sokolova S.R."/>
            <person name="Pikina A.P."/>
            <person name="Korzhanova M."/>
            <person name="Belova V."/>
            <person name="Korostin D."/>
            <person name="Efimov B.A."/>
        </authorList>
    </citation>
    <scope>NUCLEOTIDE SEQUENCE</scope>
    <source>
        <strain evidence="8">ASD5720</strain>
    </source>
</reference>
<keyword evidence="2" id="KW-0378">Hydrolase</keyword>
<dbReference type="Pfam" id="PF21317">
    <property type="entry name" value="BetaGal_ABD_1"/>
    <property type="match status" value="1"/>
</dbReference>
<evidence type="ECO:0000259" key="5">
    <source>
        <dbReference type="Pfam" id="PF01301"/>
    </source>
</evidence>
<dbReference type="InterPro" id="IPR017853">
    <property type="entry name" value="GH"/>
</dbReference>
<dbReference type="InterPro" id="IPR031330">
    <property type="entry name" value="Gly_Hdrlase_35_cat"/>
</dbReference>
<dbReference type="EMBL" id="JAHQCW010000016">
    <property type="protein sequence ID" value="MBU9737108.1"/>
    <property type="molecule type" value="Genomic_DNA"/>
</dbReference>
<protein>
    <submittedName>
        <fullName evidence="8">Beta-galactosidase</fullName>
    </submittedName>
</protein>